<dbReference type="SMART" id="SM00347">
    <property type="entry name" value="HTH_MARR"/>
    <property type="match status" value="1"/>
</dbReference>
<dbReference type="PANTHER" id="PTHR33164">
    <property type="entry name" value="TRANSCRIPTIONAL REGULATOR, MARR FAMILY"/>
    <property type="match status" value="1"/>
</dbReference>
<protein>
    <submittedName>
        <fullName evidence="2">Transcriptional regulator MarR family protein</fullName>
    </submittedName>
</protein>
<name>K2LHA2_9HYPH</name>
<dbReference type="STRING" id="391937.NA2_19528"/>
<dbReference type="GO" id="GO:0003700">
    <property type="term" value="F:DNA-binding transcription factor activity"/>
    <property type="evidence" value="ECO:0007669"/>
    <property type="project" value="InterPro"/>
</dbReference>
<dbReference type="InterPro" id="IPR000835">
    <property type="entry name" value="HTH_MarR-typ"/>
</dbReference>
<dbReference type="Proteomes" id="UP000006786">
    <property type="component" value="Unassembled WGS sequence"/>
</dbReference>
<dbReference type="SUPFAM" id="SSF46785">
    <property type="entry name" value="Winged helix' DNA-binding domain"/>
    <property type="match status" value="1"/>
</dbReference>
<dbReference type="PATRIC" id="fig|391937.3.peg.4007"/>
<dbReference type="eggNOG" id="COG1846">
    <property type="taxonomic scope" value="Bacteria"/>
</dbReference>
<evidence type="ECO:0000259" key="1">
    <source>
        <dbReference type="PROSITE" id="PS50995"/>
    </source>
</evidence>
<dbReference type="PANTHER" id="PTHR33164:SF89">
    <property type="entry name" value="MARR FAMILY REGULATORY PROTEIN"/>
    <property type="match status" value="1"/>
</dbReference>
<proteinExistence type="predicted"/>
<reference evidence="2 3" key="1">
    <citation type="journal article" date="2012" name="J. Bacteriol.">
        <title>Genome Sequence of Nitratireductor pacificus Type Strain pht-3B.</title>
        <authorList>
            <person name="Lai Q."/>
            <person name="Li G."/>
            <person name="Shao Z."/>
        </authorList>
    </citation>
    <scope>NUCLEOTIDE SEQUENCE [LARGE SCALE GENOMIC DNA]</scope>
    <source>
        <strain evidence="3">pht-3B</strain>
    </source>
</reference>
<dbReference type="EMBL" id="AMRM01000029">
    <property type="protein sequence ID" value="EKF17124.1"/>
    <property type="molecule type" value="Genomic_DNA"/>
</dbReference>
<keyword evidence="3" id="KW-1185">Reference proteome</keyword>
<organism evidence="2 3">
    <name type="scientific">Nitratireductor pacificus pht-3B</name>
    <dbReference type="NCBI Taxonomy" id="391937"/>
    <lineage>
        <taxon>Bacteria</taxon>
        <taxon>Pseudomonadati</taxon>
        <taxon>Pseudomonadota</taxon>
        <taxon>Alphaproteobacteria</taxon>
        <taxon>Hyphomicrobiales</taxon>
        <taxon>Phyllobacteriaceae</taxon>
        <taxon>Nitratireductor</taxon>
    </lineage>
</organism>
<comment type="caution">
    <text evidence="2">The sequence shown here is derived from an EMBL/GenBank/DDBJ whole genome shotgun (WGS) entry which is preliminary data.</text>
</comment>
<dbReference type="Pfam" id="PF01047">
    <property type="entry name" value="MarR"/>
    <property type="match status" value="1"/>
</dbReference>
<dbReference type="InterPro" id="IPR039422">
    <property type="entry name" value="MarR/SlyA-like"/>
</dbReference>
<dbReference type="InterPro" id="IPR036390">
    <property type="entry name" value="WH_DNA-bd_sf"/>
</dbReference>
<sequence length="179" mass="20173">MTNPTAECENTTDIEQECMEVFTAGSDLPPMATAIGYKLRRAQLLVFQDFHETFAPLKLRPTEFAVLALIAAHPGQKQTEIAHQLGIKRANFVALMDGLENRGLAERRKGDIDRRSHSLHLTEKGAAFVCQMTELWRRHETKVVRQLGGEENRDMLIQLLDRLLGTCDAGAQARYLAER</sequence>
<dbReference type="InterPro" id="IPR036388">
    <property type="entry name" value="WH-like_DNA-bd_sf"/>
</dbReference>
<evidence type="ECO:0000313" key="3">
    <source>
        <dbReference type="Proteomes" id="UP000006786"/>
    </source>
</evidence>
<dbReference type="PROSITE" id="PS50995">
    <property type="entry name" value="HTH_MARR_2"/>
    <property type="match status" value="1"/>
</dbReference>
<evidence type="ECO:0000313" key="2">
    <source>
        <dbReference type="EMBL" id="EKF17124.1"/>
    </source>
</evidence>
<dbReference type="GO" id="GO:0006950">
    <property type="term" value="P:response to stress"/>
    <property type="evidence" value="ECO:0007669"/>
    <property type="project" value="TreeGrafter"/>
</dbReference>
<accession>K2LHA2</accession>
<gene>
    <name evidence="2" type="ORF">NA2_19528</name>
</gene>
<dbReference type="PRINTS" id="PR00598">
    <property type="entry name" value="HTHMARR"/>
</dbReference>
<dbReference type="OrthoDB" id="6331822at2"/>
<dbReference type="Gene3D" id="1.10.10.10">
    <property type="entry name" value="Winged helix-like DNA-binding domain superfamily/Winged helix DNA-binding domain"/>
    <property type="match status" value="1"/>
</dbReference>
<dbReference type="AlphaFoldDB" id="K2LHA2"/>
<feature type="domain" description="HTH marR-type" evidence="1">
    <location>
        <begin position="32"/>
        <end position="165"/>
    </location>
</feature>